<evidence type="ECO:0000313" key="1">
    <source>
        <dbReference type="EMBL" id="VAW88400.1"/>
    </source>
</evidence>
<dbReference type="PANTHER" id="PTHR34301">
    <property type="entry name" value="DNA-BINDING PROTEIN-RELATED"/>
    <property type="match status" value="1"/>
</dbReference>
<reference evidence="1" key="1">
    <citation type="submission" date="2018-06" db="EMBL/GenBank/DDBJ databases">
        <authorList>
            <person name="Zhirakovskaya E."/>
        </authorList>
    </citation>
    <scope>NUCLEOTIDE SEQUENCE</scope>
</reference>
<dbReference type="PANTHER" id="PTHR34301:SF8">
    <property type="entry name" value="ATPASE DOMAIN-CONTAINING PROTEIN"/>
    <property type="match status" value="1"/>
</dbReference>
<evidence type="ECO:0008006" key="2">
    <source>
        <dbReference type="Google" id="ProtNLM"/>
    </source>
</evidence>
<sequence>MRQQLDIFPLDIATGSAFCNRTEEIERLSINIKGVTHTLITAPRRMGKTSLVVETLNRLAIPRLIPVHLDLMLTSSPTSVQQYILKAVGEAISEIKPIASKLNLAGQQLKKALLSLRPQIEITDDGFKIKLEATRTPVESISDALTGLDQLADKHGYRVVFYMDEFQQLADMADNETLEAAIRHAAQHARATAYIFTGSNRHMLSLMFDDSARPLYHLCDKIVIARINTKEYAAYLKDQAKKCWKKPITDTAISAIMECTQQHPYYVNVLCRHLWREKAPPGAKKAKEAWLHYVQYERGRVISDINKLSNNQRELLILIASEPTDTPYAEHYLSRVNFARGSVRNILKALIEQDFILCDQDGFYRVQDPVIETYIRHKQQDSTLIRIRIE</sequence>
<dbReference type="AlphaFoldDB" id="A0A3B0ZH39"/>
<dbReference type="Gene3D" id="3.40.50.300">
    <property type="entry name" value="P-loop containing nucleotide triphosphate hydrolases"/>
    <property type="match status" value="1"/>
</dbReference>
<proteinExistence type="predicted"/>
<dbReference type="EMBL" id="UOFQ01000095">
    <property type="protein sequence ID" value="VAW88400.1"/>
    <property type="molecule type" value="Genomic_DNA"/>
</dbReference>
<protein>
    <recommendedName>
        <fullName evidence="2">ATPase domain-containing protein</fullName>
    </recommendedName>
</protein>
<dbReference type="InterPro" id="IPR027417">
    <property type="entry name" value="P-loop_NTPase"/>
</dbReference>
<dbReference type="SUPFAM" id="SSF52540">
    <property type="entry name" value="P-loop containing nucleoside triphosphate hydrolases"/>
    <property type="match status" value="1"/>
</dbReference>
<name>A0A3B0ZH39_9ZZZZ</name>
<accession>A0A3B0ZH39</accession>
<organism evidence="1">
    <name type="scientific">hydrothermal vent metagenome</name>
    <dbReference type="NCBI Taxonomy" id="652676"/>
    <lineage>
        <taxon>unclassified sequences</taxon>
        <taxon>metagenomes</taxon>
        <taxon>ecological metagenomes</taxon>
    </lineage>
</organism>
<gene>
    <name evidence="1" type="ORF">MNBD_GAMMA17-88</name>
</gene>